<dbReference type="PANTHER" id="PTHR22911">
    <property type="entry name" value="ACYL-MALONYL CONDENSING ENZYME-RELATED"/>
    <property type="match status" value="1"/>
</dbReference>
<dbReference type="EMBL" id="JAMJEV010000008">
    <property type="protein sequence ID" value="MDO0823345.1"/>
    <property type="molecule type" value="Genomic_DNA"/>
</dbReference>
<feature type="transmembrane region" description="Helical" evidence="2">
    <location>
        <begin position="94"/>
        <end position="112"/>
    </location>
</feature>
<feature type="transmembrane region" description="Helical" evidence="2">
    <location>
        <begin position="7"/>
        <end position="27"/>
    </location>
</feature>
<evidence type="ECO:0000256" key="2">
    <source>
        <dbReference type="SAM" id="Phobius"/>
    </source>
</evidence>
<feature type="transmembrane region" description="Helical" evidence="2">
    <location>
        <begin position="146"/>
        <end position="164"/>
    </location>
</feature>
<comment type="similarity">
    <text evidence="1">Belongs to the EamA transporter family.</text>
</comment>
<evidence type="ECO:0000259" key="3">
    <source>
        <dbReference type="Pfam" id="PF00892"/>
    </source>
</evidence>
<feature type="transmembrane region" description="Helical" evidence="2">
    <location>
        <begin position="176"/>
        <end position="195"/>
    </location>
</feature>
<keyword evidence="2" id="KW-0812">Transmembrane</keyword>
<feature type="transmembrane region" description="Helical" evidence="2">
    <location>
        <begin position="207"/>
        <end position="226"/>
    </location>
</feature>
<dbReference type="RefSeq" id="WP_252468859.1">
    <property type="nucleotide sequence ID" value="NZ_JAMHFY010000008.1"/>
</dbReference>
<feature type="transmembrane region" description="Helical" evidence="2">
    <location>
        <begin position="121"/>
        <end position="140"/>
    </location>
</feature>
<evidence type="ECO:0000256" key="1">
    <source>
        <dbReference type="ARBA" id="ARBA00007362"/>
    </source>
</evidence>
<keyword evidence="2" id="KW-1133">Transmembrane helix</keyword>
<feature type="domain" description="EamA" evidence="3">
    <location>
        <begin position="146"/>
        <end position="277"/>
    </location>
</feature>
<feature type="transmembrane region" description="Helical" evidence="2">
    <location>
        <begin position="33"/>
        <end position="51"/>
    </location>
</feature>
<reference evidence="4" key="1">
    <citation type="submission" date="2022-05" db="EMBL/GenBank/DDBJ databases">
        <title>Expanded diversity of anoxic marine methylotrophy in a Black Sea sulfate reducing microorganism.</title>
        <authorList>
            <person name="Fischer P.Q."/>
            <person name="Stams A.J.M."/>
            <person name="Villanueva L."/>
            <person name="Sousa D.Z."/>
        </authorList>
    </citation>
    <scope>NUCLEOTIDE SEQUENCE</scope>
    <source>
        <strain evidence="4">P130</strain>
    </source>
</reference>
<proteinExistence type="inferred from homology"/>
<evidence type="ECO:0000313" key="5">
    <source>
        <dbReference type="Proteomes" id="UP001176021"/>
    </source>
</evidence>
<dbReference type="Proteomes" id="UP001176021">
    <property type="component" value="Unassembled WGS sequence"/>
</dbReference>
<dbReference type="InterPro" id="IPR037185">
    <property type="entry name" value="EmrE-like"/>
</dbReference>
<organism evidence="4 5">
    <name type="scientific">Desulfosporosinus nitroreducens</name>
    <dbReference type="NCBI Taxonomy" id="2018668"/>
    <lineage>
        <taxon>Bacteria</taxon>
        <taxon>Bacillati</taxon>
        <taxon>Bacillota</taxon>
        <taxon>Clostridia</taxon>
        <taxon>Eubacteriales</taxon>
        <taxon>Desulfitobacteriaceae</taxon>
        <taxon>Desulfosporosinus</taxon>
    </lineage>
</organism>
<protein>
    <submittedName>
        <fullName evidence="4">DMT family transporter</fullName>
    </submittedName>
</protein>
<keyword evidence="5" id="KW-1185">Reference proteome</keyword>
<name>A0ABT8QQC3_9FIRM</name>
<dbReference type="SUPFAM" id="SSF103481">
    <property type="entry name" value="Multidrug resistance efflux transporter EmrE"/>
    <property type="match status" value="2"/>
</dbReference>
<dbReference type="InterPro" id="IPR000620">
    <property type="entry name" value="EamA_dom"/>
</dbReference>
<keyword evidence="2" id="KW-0472">Membrane</keyword>
<dbReference type="Gene3D" id="1.10.3730.20">
    <property type="match status" value="2"/>
</dbReference>
<comment type="caution">
    <text evidence="4">The sequence shown here is derived from an EMBL/GenBank/DDBJ whole genome shotgun (WGS) entry which is preliminary data.</text>
</comment>
<feature type="transmembrane region" description="Helical" evidence="2">
    <location>
        <begin position="63"/>
        <end position="82"/>
    </location>
</feature>
<feature type="transmembrane region" description="Helical" evidence="2">
    <location>
        <begin position="262"/>
        <end position="281"/>
    </location>
</feature>
<dbReference type="Pfam" id="PF00892">
    <property type="entry name" value="EamA"/>
    <property type="match status" value="2"/>
</dbReference>
<dbReference type="PANTHER" id="PTHR22911:SF102">
    <property type="entry name" value="MEMBRANE PROTEIN"/>
    <property type="match status" value="1"/>
</dbReference>
<sequence length="296" mass="32360">MMKSYVKYILSLLIFGSNGIVASYILLSSSEIVLSRTIIGSLFLGLVFIFGRKRPQFQQIKKQWFYLLGSGISMGLSWIFLFEAYRLTSVSTATLVYYCGPVIVIAVAPFIFHEKMTINKMIGIILVAVGMVLVNGSDFLTDGMSWGLMCGIISALLYATMIISNKKVVRLTGLEITLVQLVTACAVVAVYTLLMHKGTISISGTNIIPILFLGVVNTGVGCYLYFSSINELPAQSVAICSYIDPLSALVFSAIILNEHLSMVQIVGAFLIFGGAAFGELYHFRKNQIFNANTGIF</sequence>
<gene>
    <name evidence="4" type="ORF">M8H41_10820</name>
</gene>
<accession>A0ABT8QQC3</accession>
<evidence type="ECO:0000313" key="4">
    <source>
        <dbReference type="EMBL" id="MDO0823345.1"/>
    </source>
</evidence>
<feature type="transmembrane region" description="Helical" evidence="2">
    <location>
        <begin position="238"/>
        <end position="256"/>
    </location>
</feature>
<feature type="domain" description="EamA" evidence="3">
    <location>
        <begin position="8"/>
        <end position="135"/>
    </location>
</feature>